<reference evidence="2 3" key="1">
    <citation type="submission" date="2020-11" db="EMBL/GenBank/DDBJ databases">
        <title>Genomic insight of Alicyclobacillus mali FL 18 reveals a new arsenic-resistant strain, with potential in environmental biotechnology.</title>
        <authorList>
            <person name="Fiorentino G."/>
            <person name="Gallo G."/>
            <person name="Aulitto M."/>
        </authorList>
    </citation>
    <scope>NUCLEOTIDE SEQUENCE [LARGE SCALE GENOMIC DNA]</scope>
    <source>
        <strain evidence="2 3">FL 18</strain>
    </source>
</reference>
<evidence type="ECO:0000313" key="3">
    <source>
        <dbReference type="Proteomes" id="UP000642910"/>
    </source>
</evidence>
<feature type="transmembrane region" description="Helical" evidence="1">
    <location>
        <begin position="20"/>
        <end position="38"/>
    </location>
</feature>
<protein>
    <recommendedName>
        <fullName evidence="4">Concanavalin A-like lectin/glucanases superfamily protein</fullName>
    </recommendedName>
</protein>
<proteinExistence type="predicted"/>
<keyword evidence="1" id="KW-0472">Membrane</keyword>
<evidence type="ECO:0008006" key="4">
    <source>
        <dbReference type="Google" id="ProtNLM"/>
    </source>
</evidence>
<keyword evidence="1" id="KW-1133">Transmembrane helix</keyword>
<organism evidence="2 3">
    <name type="scientific">Alicyclobacillus mali</name>
    <name type="common">ex Roth et al. 2021</name>
    <dbReference type="NCBI Taxonomy" id="1123961"/>
    <lineage>
        <taxon>Bacteria</taxon>
        <taxon>Bacillati</taxon>
        <taxon>Bacillota</taxon>
        <taxon>Bacilli</taxon>
        <taxon>Bacillales</taxon>
        <taxon>Alicyclobacillaceae</taxon>
        <taxon>Alicyclobacillus</taxon>
    </lineage>
</organism>
<keyword evidence="3" id="KW-1185">Reference proteome</keyword>
<dbReference type="RefSeq" id="WP_195868041.1">
    <property type="nucleotide sequence ID" value="NZ_JADPKZ010000046.1"/>
</dbReference>
<comment type="caution">
    <text evidence="2">The sequence shown here is derived from an EMBL/GenBank/DDBJ whole genome shotgun (WGS) entry which is preliminary data.</text>
</comment>
<gene>
    <name evidence="2" type="ORF">IW967_12050</name>
</gene>
<sequence length="352" mass="38435">MPPIETSRSGRLHYRPLERVFLAIMLVIAIAVAAWGAWIERRPQTTAPLLRGPAGSLVPIAAPVVTEFDQDSQAPHQIQSSTSWLLPPYYQWEANGSAGAKLGFVRVHGGLLTVGVRSATPDFRGYFLTTRDPFPAGWYAHTWAVSPPAVTSGVGELVFAVQTATTDQTGLINYVFVSLVTTRVRGHLRSTWEIGYAYGYEKDAHSVILKKIPESAVQPENGMYHLVIWTDGSTAYRAWINGEEVFASSALHMQIAPPFDAYLEVQEKNTPYAVQYRRFAAVQAGGVLLRGLPARAEVLWKGHTYRPKGGDVVLPVSAQAGEASGHLSIVMDGKETGGDVTLWAGQELTYES</sequence>
<accession>A0ABS0F5P5</accession>
<dbReference type="Proteomes" id="UP000642910">
    <property type="component" value="Unassembled WGS sequence"/>
</dbReference>
<name>A0ABS0F5P5_9BACL</name>
<dbReference type="EMBL" id="JADPKZ010000046">
    <property type="protein sequence ID" value="MBF8378587.1"/>
    <property type="molecule type" value="Genomic_DNA"/>
</dbReference>
<keyword evidence="1" id="KW-0812">Transmembrane</keyword>
<evidence type="ECO:0000313" key="2">
    <source>
        <dbReference type="EMBL" id="MBF8378587.1"/>
    </source>
</evidence>
<evidence type="ECO:0000256" key="1">
    <source>
        <dbReference type="SAM" id="Phobius"/>
    </source>
</evidence>